<dbReference type="AlphaFoldDB" id="A0A8S2V0V2"/>
<comment type="caution">
    <text evidence="3">The sequence shown here is derived from an EMBL/GenBank/DDBJ whole genome shotgun (WGS) entry which is preliminary data.</text>
</comment>
<feature type="non-terminal residue" evidence="3">
    <location>
        <position position="1"/>
    </location>
</feature>
<evidence type="ECO:0000313" key="2">
    <source>
        <dbReference type="EMBL" id="CAF1567731.1"/>
    </source>
</evidence>
<dbReference type="EMBL" id="CAJNOK010043123">
    <property type="protein sequence ID" value="CAF1567731.1"/>
    <property type="molecule type" value="Genomic_DNA"/>
</dbReference>
<protein>
    <submittedName>
        <fullName evidence="3">Uncharacterized protein</fullName>
    </submittedName>
</protein>
<dbReference type="Proteomes" id="UP000677228">
    <property type="component" value="Unassembled WGS sequence"/>
</dbReference>
<dbReference type="Proteomes" id="UP000682733">
    <property type="component" value="Unassembled WGS sequence"/>
</dbReference>
<evidence type="ECO:0000256" key="1">
    <source>
        <dbReference type="SAM" id="MobiDB-lite"/>
    </source>
</evidence>
<evidence type="ECO:0000313" key="4">
    <source>
        <dbReference type="Proteomes" id="UP000682733"/>
    </source>
</evidence>
<feature type="region of interest" description="Disordered" evidence="1">
    <location>
        <begin position="1"/>
        <end position="31"/>
    </location>
</feature>
<dbReference type="EMBL" id="CAJOBA010065850">
    <property type="protein sequence ID" value="CAF4361201.1"/>
    <property type="molecule type" value="Genomic_DNA"/>
</dbReference>
<gene>
    <name evidence="2" type="ORF">OVA965_LOCUS40178</name>
    <name evidence="3" type="ORF">TMI583_LOCUS41575</name>
</gene>
<evidence type="ECO:0000313" key="3">
    <source>
        <dbReference type="EMBL" id="CAF4361201.1"/>
    </source>
</evidence>
<organism evidence="3 4">
    <name type="scientific">Didymodactylos carnosus</name>
    <dbReference type="NCBI Taxonomy" id="1234261"/>
    <lineage>
        <taxon>Eukaryota</taxon>
        <taxon>Metazoa</taxon>
        <taxon>Spiralia</taxon>
        <taxon>Gnathifera</taxon>
        <taxon>Rotifera</taxon>
        <taxon>Eurotatoria</taxon>
        <taxon>Bdelloidea</taxon>
        <taxon>Philodinida</taxon>
        <taxon>Philodinidae</taxon>
        <taxon>Didymodactylos</taxon>
    </lineage>
</organism>
<sequence>DQLISPMTTISSERVPSRHVMPSSNEEDNVTKTGVDFTRTKTYGSYKRSAIVRYEKYSDILNLDDFSNYDELIQTKPMGSLKTNTNLTDVDLADLPQSMSPRSTVRTIVSDVI</sequence>
<feature type="compositionally biased region" description="Polar residues" evidence="1">
    <location>
        <begin position="1"/>
        <end position="14"/>
    </location>
</feature>
<name>A0A8S2V0V2_9BILA</name>
<reference evidence="3" key="1">
    <citation type="submission" date="2021-02" db="EMBL/GenBank/DDBJ databases">
        <authorList>
            <person name="Nowell W R."/>
        </authorList>
    </citation>
    <scope>NUCLEOTIDE SEQUENCE</scope>
</reference>
<accession>A0A8S2V0V2</accession>
<proteinExistence type="predicted"/>